<name>A0A5B7F3E0_PORTR</name>
<sequence length="60" mass="6711">MVPLYHTLDPPTTNRNLFLPFIYNTTISDTGTATENRNPLATAFIIRPLKEHVLVSPLAC</sequence>
<proteinExistence type="predicted"/>
<dbReference type="EMBL" id="VSRR010004599">
    <property type="protein sequence ID" value="MPC40155.1"/>
    <property type="molecule type" value="Genomic_DNA"/>
</dbReference>
<dbReference type="Proteomes" id="UP000324222">
    <property type="component" value="Unassembled WGS sequence"/>
</dbReference>
<comment type="caution">
    <text evidence="1">The sequence shown here is derived from an EMBL/GenBank/DDBJ whole genome shotgun (WGS) entry which is preliminary data.</text>
</comment>
<reference evidence="1 2" key="1">
    <citation type="submission" date="2019-05" db="EMBL/GenBank/DDBJ databases">
        <title>Another draft genome of Portunus trituberculatus and its Hox gene families provides insights of decapod evolution.</title>
        <authorList>
            <person name="Jeong J.-H."/>
            <person name="Song I."/>
            <person name="Kim S."/>
            <person name="Choi T."/>
            <person name="Kim D."/>
            <person name="Ryu S."/>
            <person name="Kim W."/>
        </authorList>
    </citation>
    <scope>NUCLEOTIDE SEQUENCE [LARGE SCALE GENOMIC DNA]</scope>
    <source>
        <tissue evidence="1">Muscle</tissue>
    </source>
</reference>
<keyword evidence="2" id="KW-1185">Reference proteome</keyword>
<accession>A0A5B7F3E0</accession>
<evidence type="ECO:0000313" key="2">
    <source>
        <dbReference type="Proteomes" id="UP000324222"/>
    </source>
</evidence>
<gene>
    <name evidence="1" type="ORF">E2C01_033710</name>
</gene>
<organism evidence="1 2">
    <name type="scientific">Portunus trituberculatus</name>
    <name type="common">Swimming crab</name>
    <name type="synonym">Neptunus trituberculatus</name>
    <dbReference type="NCBI Taxonomy" id="210409"/>
    <lineage>
        <taxon>Eukaryota</taxon>
        <taxon>Metazoa</taxon>
        <taxon>Ecdysozoa</taxon>
        <taxon>Arthropoda</taxon>
        <taxon>Crustacea</taxon>
        <taxon>Multicrustacea</taxon>
        <taxon>Malacostraca</taxon>
        <taxon>Eumalacostraca</taxon>
        <taxon>Eucarida</taxon>
        <taxon>Decapoda</taxon>
        <taxon>Pleocyemata</taxon>
        <taxon>Brachyura</taxon>
        <taxon>Eubrachyura</taxon>
        <taxon>Portunoidea</taxon>
        <taxon>Portunidae</taxon>
        <taxon>Portuninae</taxon>
        <taxon>Portunus</taxon>
    </lineage>
</organism>
<protein>
    <submittedName>
        <fullName evidence="1">Uncharacterized protein</fullName>
    </submittedName>
</protein>
<dbReference type="AlphaFoldDB" id="A0A5B7F3E0"/>
<evidence type="ECO:0000313" key="1">
    <source>
        <dbReference type="EMBL" id="MPC40155.1"/>
    </source>
</evidence>